<reference evidence="7 8" key="1">
    <citation type="journal article" date="2012" name="New Phytol.">
        <title>Insight into trade-off between wood decay and parasitism from the genome of a fungal forest pathogen.</title>
        <authorList>
            <person name="Olson A."/>
            <person name="Aerts A."/>
            <person name="Asiegbu F."/>
            <person name="Belbahri L."/>
            <person name="Bouzid O."/>
            <person name="Broberg A."/>
            <person name="Canback B."/>
            <person name="Coutinho P.M."/>
            <person name="Cullen D."/>
            <person name="Dalman K."/>
            <person name="Deflorio G."/>
            <person name="van Diepen L.T."/>
            <person name="Dunand C."/>
            <person name="Duplessis S."/>
            <person name="Durling M."/>
            <person name="Gonthier P."/>
            <person name="Grimwood J."/>
            <person name="Fossdal C.G."/>
            <person name="Hansson D."/>
            <person name="Henrissat B."/>
            <person name="Hietala A."/>
            <person name="Himmelstrand K."/>
            <person name="Hoffmeister D."/>
            <person name="Hogberg N."/>
            <person name="James T.Y."/>
            <person name="Karlsson M."/>
            <person name="Kohler A."/>
            <person name="Kues U."/>
            <person name="Lee Y.H."/>
            <person name="Lin Y.C."/>
            <person name="Lind M."/>
            <person name="Lindquist E."/>
            <person name="Lombard V."/>
            <person name="Lucas S."/>
            <person name="Lunden K."/>
            <person name="Morin E."/>
            <person name="Murat C."/>
            <person name="Park J."/>
            <person name="Raffaello T."/>
            <person name="Rouze P."/>
            <person name="Salamov A."/>
            <person name="Schmutz J."/>
            <person name="Solheim H."/>
            <person name="Stahlberg J."/>
            <person name="Velez H."/>
            <person name="de Vries R.P."/>
            <person name="Wiebenga A."/>
            <person name="Woodward S."/>
            <person name="Yakovlev I."/>
            <person name="Garbelotto M."/>
            <person name="Martin F."/>
            <person name="Grigoriev I.V."/>
            <person name="Stenlid J."/>
        </authorList>
    </citation>
    <scope>NUCLEOTIDE SEQUENCE [LARGE SCALE GENOMIC DNA]</scope>
    <source>
        <strain evidence="7 8">TC 32-1</strain>
    </source>
</reference>
<dbReference type="SUPFAM" id="SSF52540">
    <property type="entry name" value="P-loop containing nucleoside triphosphate hydrolases"/>
    <property type="match status" value="1"/>
</dbReference>
<name>W4JRY4_HETIT</name>
<dbReference type="GO" id="GO:0000724">
    <property type="term" value="P:double-strand break repair via homologous recombination"/>
    <property type="evidence" value="ECO:0007669"/>
    <property type="project" value="TreeGrafter"/>
</dbReference>
<gene>
    <name evidence="7" type="ORF">HETIRDRAFT_54146</name>
</gene>
<keyword evidence="8" id="KW-1185">Reference proteome</keyword>
<dbReference type="AlphaFoldDB" id="W4JRY4"/>
<evidence type="ECO:0000259" key="6">
    <source>
        <dbReference type="Pfam" id="PF13476"/>
    </source>
</evidence>
<feature type="coiled-coil region" evidence="4">
    <location>
        <begin position="743"/>
        <end position="770"/>
    </location>
</feature>
<evidence type="ECO:0000313" key="7">
    <source>
        <dbReference type="EMBL" id="ETW75646.1"/>
    </source>
</evidence>
<dbReference type="EMBL" id="KI925465">
    <property type="protein sequence ID" value="ETW75646.1"/>
    <property type="molecule type" value="Genomic_DNA"/>
</dbReference>
<dbReference type="RefSeq" id="XP_009551872.1">
    <property type="nucleotide sequence ID" value="XM_009553577.1"/>
</dbReference>
<dbReference type="Gene3D" id="3.40.50.300">
    <property type="entry name" value="P-loop containing nucleotide triphosphate hydrolases"/>
    <property type="match status" value="2"/>
</dbReference>
<dbReference type="GeneID" id="20678288"/>
<dbReference type="HOGENOM" id="CLU_004969_2_0_1"/>
<evidence type="ECO:0000313" key="8">
    <source>
        <dbReference type="Proteomes" id="UP000030671"/>
    </source>
</evidence>
<evidence type="ECO:0000256" key="3">
    <source>
        <dbReference type="ARBA" id="ARBA00023054"/>
    </source>
</evidence>
<dbReference type="GO" id="GO:0003697">
    <property type="term" value="F:single-stranded DNA binding"/>
    <property type="evidence" value="ECO:0007669"/>
    <property type="project" value="TreeGrafter"/>
</dbReference>
<dbReference type="GO" id="GO:0005634">
    <property type="term" value="C:nucleus"/>
    <property type="evidence" value="ECO:0007669"/>
    <property type="project" value="TreeGrafter"/>
</dbReference>
<feature type="compositionally biased region" description="Acidic residues" evidence="5">
    <location>
        <begin position="52"/>
        <end position="83"/>
    </location>
</feature>
<dbReference type="PANTHER" id="PTHR45916">
    <property type="entry name" value="STRUCTURAL MAINTENANCE OF CHROMOSOMES PROTEIN 5"/>
    <property type="match status" value="1"/>
</dbReference>
<proteinExistence type="inferred from homology"/>
<dbReference type="KEGG" id="hir:HETIRDRAFT_54146"/>
<evidence type="ECO:0000256" key="4">
    <source>
        <dbReference type="SAM" id="Coils"/>
    </source>
</evidence>
<dbReference type="InterPro" id="IPR027417">
    <property type="entry name" value="P-loop_NTPase"/>
</dbReference>
<dbReference type="Proteomes" id="UP000030671">
    <property type="component" value="Unassembled WGS sequence"/>
</dbReference>
<dbReference type="STRING" id="747525.W4JRY4"/>
<evidence type="ECO:0000256" key="5">
    <source>
        <dbReference type="SAM" id="MobiDB-lite"/>
    </source>
</evidence>
<feature type="coiled-coil region" evidence="4">
    <location>
        <begin position="957"/>
        <end position="1008"/>
    </location>
</feature>
<dbReference type="Pfam" id="PF13476">
    <property type="entry name" value="AAA_23"/>
    <property type="match status" value="1"/>
</dbReference>
<dbReference type="GO" id="GO:0030915">
    <property type="term" value="C:Smc5-Smc6 complex"/>
    <property type="evidence" value="ECO:0007669"/>
    <property type="project" value="TreeGrafter"/>
</dbReference>
<protein>
    <recommendedName>
        <fullName evidence="2">Structural maintenance of chromosomes protein 5</fullName>
    </recommendedName>
</protein>
<comment type="similarity">
    <text evidence="1">Belongs to the SMC family. SMC5 subfamily.</text>
</comment>
<dbReference type="PANTHER" id="PTHR45916:SF1">
    <property type="entry name" value="STRUCTURAL MAINTENANCE OF CHROMOSOMES PROTEIN 5"/>
    <property type="match status" value="1"/>
</dbReference>
<sequence>MARRLHSGGIGHGSHHVDASTNVNGVKAEKVNLEKSRAARSAEEPTNTQQAEEYDDSKDEMEVDGEEDAGEGEDAEAEEEGVQEEGSPKGKKRIRVNENGDARPVKDEKGKAKAHTIVRDADGYVPGSIVRVKLENFVTYDHVEFRPGPHLNMIIGPNGTGKSSIACAIALGLNWPPSILGRASELNSFVKIGTNEGYIEIELKGPIGKSNLVIKRFLSAKSKSSTYTINGHSATGREVTQKMNELNVQVGNLCSFLPQDKVSEFASMSPQQLLRETQRAAGDERLTAWHDTLIGSGKELKELQELLTTDRQNLKTLEERNGMLERDVQRYNERKEIERKIAVLELVLPFVEYVEARARYVEAKAKQRDLHKIVRELRDKNAPAHNLKKHLEEKYKHLNAQRDQKKKDAQKKFNDMKVKWKENERLQGEADIVSQRLLSLKKNEKDRLRKIQELERRKNEMEQQLDNPVKTEPMENITFEARQLQQAGNGIRQRQADLQFRQRANVQETSRAESELQQGRNALSNLDNVFHRKVAALRKFDPDCADVIIWLRDNRHRFKMEIMEPAIVSLTVQNKPYVDAVEACFSGMQLRTFVAQCDEDYQLLNRLVVDTPEALGRRVRVMTWYRPDDGRGVMPPPMSVQELQSLGFDGYAIQYVDCPQGLRTFLQRECQLHRTAIGLDASRIDPNHAMDAVARGGGGSYTTGYTMNQVMRSRYGKQLSQNMSREFARARNLDFPAIDPTAKRAIEQRVSEANDRLSMCQKEADALGEEERMLKAEDSELKRQYAALASRRKHVEDEVKRVQVLTRNTASNHQKLEELKSAPSVEAERANLKEQILEFTKKRANIAKQYADIVRAAIRDQAAATKLGLEFLQTGANKIALEALIEERDVEYHKAVDRFAQGKLCYDLAKKDSFDKLERSKTMLAEADDDALEEFRAMEEASELCSCRLYQNGEAHQKTSEEVKDDLQNQRQRLELVLQTNPGVVDQYERRKAEIEALTKKIEERERKAGKVDKSIKIARDSWEPALRGLVNSIGQKFSAAFDRIGCAGELEVQEHEDYDKWRIDIRVKFRDGEKLQLLTGQRQSGGERSLTTILYLMSMTEQAHAPFSLVDEINQGMDSRAERTVHNQLVETTCKADSGQYFLITPKLLPDLRYHKLMKVLCVNNGEWLPEDRGLGNMKSMIEHYVQTQRKKPSAAAA</sequence>
<feature type="domain" description="Rad50/SbcC-type AAA" evidence="6">
    <location>
        <begin position="131"/>
        <end position="342"/>
    </location>
</feature>
<feature type="compositionally biased region" description="Basic and acidic residues" evidence="5">
    <location>
        <begin position="95"/>
        <end position="114"/>
    </location>
</feature>
<dbReference type="FunCoup" id="W4JRY4">
    <property type="interactions" value="831"/>
</dbReference>
<organism evidence="7 8">
    <name type="scientific">Heterobasidion irregulare (strain TC 32-1)</name>
    <dbReference type="NCBI Taxonomy" id="747525"/>
    <lineage>
        <taxon>Eukaryota</taxon>
        <taxon>Fungi</taxon>
        <taxon>Dikarya</taxon>
        <taxon>Basidiomycota</taxon>
        <taxon>Agaricomycotina</taxon>
        <taxon>Agaricomycetes</taxon>
        <taxon>Russulales</taxon>
        <taxon>Bondarzewiaceae</taxon>
        <taxon>Heterobasidion</taxon>
        <taxon>Heterobasidion annosum species complex</taxon>
    </lineage>
</organism>
<dbReference type="eggNOG" id="KOG0979">
    <property type="taxonomic scope" value="Eukaryota"/>
</dbReference>
<feature type="region of interest" description="Disordered" evidence="5">
    <location>
        <begin position="1"/>
        <end position="114"/>
    </location>
</feature>
<dbReference type="InterPro" id="IPR038729">
    <property type="entry name" value="Rad50/SbcC_AAA"/>
</dbReference>
<evidence type="ECO:0000256" key="2">
    <source>
        <dbReference type="ARBA" id="ARBA00018687"/>
    </source>
</evidence>
<evidence type="ECO:0000256" key="1">
    <source>
        <dbReference type="ARBA" id="ARBA00010171"/>
    </source>
</evidence>
<keyword evidence="3 4" id="KW-0175">Coiled coil</keyword>
<dbReference type="InParanoid" id="W4JRY4"/>
<feature type="compositionally biased region" description="Basic and acidic residues" evidence="5">
    <location>
        <begin position="27"/>
        <end position="43"/>
    </location>
</feature>
<feature type="coiled-coil region" evidence="4">
    <location>
        <begin position="300"/>
        <end position="334"/>
    </location>
</feature>
<dbReference type="OrthoDB" id="10254973at2759"/>
<accession>W4JRY4</accession>
<feature type="coiled-coil region" evidence="4">
    <location>
        <begin position="388"/>
        <end position="471"/>
    </location>
</feature>